<feature type="compositionally biased region" description="Polar residues" evidence="1">
    <location>
        <begin position="63"/>
        <end position="72"/>
    </location>
</feature>
<accession>A0A183DD65</accession>
<dbReference type="EMBL" id="UYRT01015960">
    <property type="protein sequence ID" value="VDK55502.1"/>
    <property type="molecule type" value="Genomic_DNA"/>
</dbReference>
<organism evidence="4">
    <name type="scientific">Gongylonema pulchrum</name>
    <dbReference type="NCBI Taxonomy" id="637853"/>
    <lineage>
        <taxon>Eukaryota</taxon>
        <taxon>Metazoa</taxon>
        <taxon>Ecdysozoa</taxon>
        <taxon>Nematoda</taxon>
        <taxon>Chromadorea</taxon>
        <taxon>Rhabditida</taxon>
        <taxon>Spirurina</taxon>
        <taxon>Spiruromorpha</taxon>
        <taxon>Spiruroidea</taxon>
        <taxon>Gongylonematidae</taxon>
        <taxon>Gongylonema</taxon>
    </lineage>
</organism>
<keyword evidence="3" id="KW-1185">Reference proteome</keyword>
<reference evidence="2 3" key="2">
    <citation type="submission" date="2018-11" db="EMBL/GenBank/DDBJ databases">
        <authorList>
            <consortium name="Pathogen Informatics"/>
        </authorList>
    </citation>
    <scope>NUCLEOTIDE SEQUENCE [LARGE SCALE GENOMIC DNA]</scope>
</reference>
<dbReference type="Proteomes" id="UP000271098">
    <property type="component" value="Unassembled WGS sequence"/>
</dbReference>
<evidence type="ECO:0000256" key="1">
    <source>
        <dbReference type="SAM" id="MobiDB-lite"/>
    </source>
</evidence>
<proteinExistence type="predicted"/>
<dbReference type="OrthoDB" id="5600252at2759"/>
<protein>
    <submittedName>
        <fullName evidence="2 4">Uncharacterized protein</fullName>
    </submittedName>
</protein>
<gene>
    <name evidence="2" type="ORF">GPUH_LOCUS6653</name>
</gene>
<dbReference type="AlphaFoldDB" id="A0A183DD65"/>
<evidence type="ECO:0000313" key="3">
    <source>
        <dbReference type="Proteomes" id="UP000271098"/>
    </source>
</evidence>
<name>A0A183DD65_9BILA</name>
<evidence type="ECO:0000313" key="4">
    <source>
        <dbReference type="WBParaSite" id="GPUH_0000666501-mRNA-1"/>
    </source>
</evidence>
<dbReference type="WBParaSite" id="GPUH_0000666501-mRNA-1">
    <property type="protein sequence ID" value="GPUH_0000666501-mRNA-1"/>
    <property type="gene ID" value="GPUH_0000666501"/>
</dbReference>
<feature type="region of interest" description="Disordered" evidence="1">
    <location>
        <begin position="52"/>
        <end position="83"/>
    </location>
</feature>
<sequence length="83" mass="9287">MNVRTAARIVALRPCIEAFLVRTCLNPESAEAHVDEDSKLLSILKRLSSPQAWTGEDNESLAAEQQQQQKYASTDIHRGSYTK</sequence>
<reference evidence="4" key="1">
    <citation type="submission" date="2016-06" db="UniProtKB">
        <authorList>
            <consortium name="WormBaseParasite"/>
        </authorList>
    </citation>
    <scope>IDENTIFICATION</scope>
</reference>
<evidence type="ECO:0000313" key="2">
    <source>
        <dbReference type="EMBL" id="VDK55502.1"/>
    </source>
</evidence>